<proteinExistence type="predicted"/>
<gene>
    <name evidence="1" type="ORF">AFUS01_LOCUS29642</name>
</gene>
<keyword evidence="2" id="KW-1185">Reference proteome</keyword>
<organism evidence="1 2">
    <name type="scientific">Allacma fusca</name>
    <dbReference type="NCBI Taxonomy" id="39272"/>
    <lineage>
        <taxon>Eukaryota</taxon>
        <taxon>Metazoa</taxon>
        <taxon>Ecdysozoa</taxon>
        <taxon>Arthropoda</taxon>
        <taxon>Hexapoda</taxon>
        <taxon>Collembola</taxon>
        <taxon>Symphypleona</taxon>
        <taxon>Sminthuridae</taxon>
        <taxon>Allacma</taxon>
    </lineage>
</organism>
<dbReference type="AlphaFoldDB" id="A0A8J2PMT3"/>
<comment type="caution">
    <text evidence="1">The sequence shown here is derived from an EMBL/GenBank/DDBJ whole genome shotgun (WGS) entry which is preliminary data.</text>
</comment>
<dbReference type="OrthoDB" id="6776294at2759"/>
<dbReference type="EMBL" id="CAJVCH010441466">
    <property type="protein sequence ID" value="CAG7819179.1"/>
    <property type="molecule type" value="Genomic_DNA"/>
</dbReference>
<evidence type="ECO:0000313" key="1">
    <source>
        <dbReference type="EMBL" id="CAG7819179.1"/>
    </source>
</evidence>
<sequence>MGNNVKILVPFNAKTRESGAQESTQRILKNIFGNYVASQLNWKGAIRKKLTPKTGIQKFPRVVKLKVAFN</sequence>
<reference evidence="1" key="1">
    <citation type="submission" date="2021-06" db="EMBL/GenBank/DDBJ databases">
        <authorList>
            <person name="Hodson N. C."/>
            <person name="Mongue J. A."/>
            <person name="Jaron S. K."/>
        </authorList>
    </citation>
    <scope>NUCLEOTIDE SEQUENCE</scope>
</reference>
<name>A0A8J2PMT3_9HEXA</name>
<accession>A0A8J2PMT3</accession>
<protein>
    <submittedName>
        <fullName evidence="1">Uncharacterized protein</fullName>
    </submittedName>
</protein>
<dbReference type="Proteomes" id="UP000708208">
    <property type="component" value="Unassembled WGS sequence"/>
</dbReference>
<evidence type="ECO:0000313" key="2">
    <source>
        <dbReference type="Proteomes" id="UP000708208"/>
    </source>
</evidence>